<dbReference type="AlphaFoldDB" id="A0A645B9Y5"/>
<proteinExistence type="predicted"/>
<evidence type="ECO:0000313" key="2">
    <source>
        <dbReference type="EMBL" id="MPM58484.1"/>
    </source>
</evidence>
<evidence type="ECO:0000256" key="1">
    <source>
        <dbReference type="SAM" id="MobiDB-lite"/>
    </source>
</evidence>
<organism evidence="2">
    <name type="scientific">bioreactor metagenome</name>
    <dbReference type="NCBI Taxonomy" id="1076179"/>
    <lineage>
        <taxon>unclassified sequences</taxon>
        <taxon>metagenomes</taxon>
        <taxon>ecological metagenomes</taxon>
    </lineage>
</organism>
<comment type="caution">
    <text evidence="2">The sequence shown here is derived from an EMBL/GenBank/DDBJ whole genome shotgun (WGS) entry which is preliminary data.</text>
</comment>
<name>A0A645B9Y5_9ZZZZ</name>
<feature type="region of interest" description="Disordered" evidence="1">
    <location>
        <begin position="23"/>
        <end position="57"/>
    </location>
</feature>
<protein>
    <submittedName>
        <fullName evidence="2">Uncharacterized protein</fullName>
    </submittedName>
</protein>
<gene>
    <name evidence="2" type="ORF">SDC9_105315</name>
</gene>
<reference evidence="2" key="1">
    <citation type="submission" date="2019-08" db="EMBL/GenBank/DDBJ databases">
        <authorList>
            <person name="Kucharzyk K."/>
            <person name="Murdoch R.W."/>
            <person name="Higgins S."/>
            <person name="Loffler F."/>
        </authorList>
    </citation>
    <scope>NUCLEOTIDE SEQUENCE</scope>
</reference>
<sequence>MGGAAAGINVDSVGVMVDDVRLKAGEPGKQPGGGGRGRAVGAVGQNPQAGKSSLHRGDQMVQISLQQRRIGIRDPAQQLVGLEGNGGVGAHNRLDGLLQRVGKLVALGIENFNAVMLKGVVGGGNDNTRVGLGGGGHPSHGWGGHHAQPQHVGARRAEAGGQRALQHIRGNARVLANGKQRPCALLFLRQHMRRRLPNPKSQKSVQPLIYNAADTVGAK</sequence>
<accession>A0A645B9Y5</accession>
<dbReference type="EMBL" id="VSSQ01016787">
    <property type="protein sequence ID" value="MPM58484.1"/>
    <property type="molecule type" value="Genomic_DNA"/>
</dbReference>